<dbReference type="EMBL" id="ML996268">
    <property type="protein sequence ID" value="KAF2728730.1"/>
    <property type="molecule type" value="Genomic_DNA"/>
</dbReference>
<comment type="caution">
    <text evidence="2">The sequence shown here is derived from an EMBL/GenBank/DDBJ whole genome shotgun (WGS) entry which is preliminary data.</text>
</comment>
<evidence type="ECO:0000313" key="3">
    <source>
        <dbReference type="Proteomes" id="UP000799444"/>
    </source>
</evidence>
<feature type="transmembrane region" description="Helical" evidence="1">
    <location>
        <begin position="38"/>
        <end position="60"/>
    </location>
</feature>
<protein>
    <submittedName>
        <fullName evidence="2">Uncharacterized protein</fullName>
    </submittedName>
</protein>
<dbReference type="AlphaFoldDB" id="A0A9P4UY14"/>
<sequence length="69" mass="8043">MLLPHANAYDSPWGKSRSHLLRPRIRACLRQARKLANWYYFILYSHLSTPLVQVSLSFIYSTTKSASPY</sequence>
<accession>A0A9P4UY14</accession>
<name>A0A9P4UY14_9PLEO</name>
<organism evidence="2 3">
    <name type="scientific">Polyplosphaeria fusca</name>
    <dbReference type="NCBI Taxonomy" id="682080"/>
    <lineage>
        <taxon>Eukaryota</taxon>
        <taxon>Fungi</taxon>
        <taxon>Dikarya</taxon>
        <taxon>Ascomycota</taxon>
        <taxon>Pezizomycotina</taxon>
        <taxon>Dothideomycetes</taxon>
        <taxon>Pleosporomycetidae</taxon>
        <taxon>Pleosporales</taxon>
        <taxon>Tetraplosphaeriaceae</taxon>
        <taxon>Polyplosphaeria</taxon>
    </lineage>
</organism>
<gene>
    <name evidence="2" type="ORF">EJ04DRAFT_516393</name>
</gene>
<evidence type="ECO:0000256" key="1">
    <source>
        <dbReference type="SAM" id="Phobius"/>
    </source>
</evidence>
<keyword evidence="3" id="KW-1185">Reference proteome</keyword>
<evidence type="ECO:0000313" key="2">
    <source>
        <dbReference type="EMBL" id="KAF2728730.1"/>
    </source>
</evidence>
<reference evidence="2" key="1">
    <citation type="journal article" date="2020" name="Stud. Mycol.">
        <title>101 Dothideomycetes genomes: a test case for predicting lifestyles and emergence of pathogens.</title>
        <authorList>
            <person name="Haridas S."/>
            <person name="Albert R."/>
            <person name="Binder M."/>
            <person name="Bloem J."/>
            <person name="Labutti K."/>
            <person name="Salamov A."/>
            <person name="Andreopoulos B."/>
            <person name="Baker S."/>
            <person name="Barry K."/>
            <person name="Bills G."/>
            <person name="Bluhm B."/>
            <person name="Cannon C."/>
            <person name="Castanera R."/>
            <person name="Culley D."/>
            <person name="Daum C."/>
            <person name="Ezra D."/>
            <person name="Gonzalez J."/>
            <person name="Henrissat B."/>
            <person name="Kuo A."/>
            <person name="Liang C."/>
            <person name="Lipzen A."/>
            <person name="Lutzoni F."/>
            <person name="Magnuson J."/>
            <person name="Mondo S."/>
            <person name="Nolan M."/>
            <person name="Ohm R."/>
            <person name="Pangilinan J."/>
            <person name="Park H.-J."/>
            <person name="Ramirez L."/>
            <person name="Alfaro M."/>
            <person name="Sun H."/>
            <person name="Tritt A."/>
            <person name="Yoshinaga Y."/>
            <person name="Zwiers L.-H."/>
            <person name="Turgeon B."/>
            <person name="Goodwin S."/>
            <person name="Spatafora J."/>
            <person name="Crous P."/>
            <person name="Grigoriev I."/>
        </authorList>
    </citation>
    <scope>NUCLEOTIDE SEQUENCE</scope>
    <source>
        <strain evidence="2">CBS 125425</strain>
    </source>
</reference>
<keyword evidence="1" id="KW-0472">Membrane</keyword>
<dbReference type="Proteomes" id="UP000799444">
    <property type="component" value="Unassembled WGS sequence"/>
</dbReference>
<keyword evidence="1" id="KW-1133">Transmembrane helix</keyword>
<proteinExistence type="predicted"/>
<keyword evidence="1" id="KW-0812">Transmembrane</keyword>